<feature type="transmembrane region" description="Helical" evidence="1">
    <location>
        <begin position="44"/>
        <end position="64"/>
    </location>
</feature>
<reference evidence="2 3" key="1">
    <citation type="submission" date="2024-01" db="EMBL/GenBank/DDBJ databases">
        <title>The genomes of 5 underutilized Papilionoideae crops provide insights into root nodulation and disease resistance.</title>
        <authorList>
            <person name="Yuan L."/>
        </authorList>
    </citation>
    <scope>NUCLEOTIDE SEQUENCE [LARGE SCALE GENOMIC DNA]</scope>
    <source>
        <strain evidence="2">LY-2023</strain>
        <tissue evidence="2">Leaf</tissue>
    </source>
</reference>
<accession>A0AAN9JB03</accession>
<protein>
    <submittedName>
        <fullName evidence="2">Uncharacterized protein</fullName>
    </submittedName>
</protein>
<name>A0AAN9JB03_CLITE</name>
<keyword evidence="1" id="KW-0812">Transmembrane</keyword>
<evidence type="ECO:0000313" key="2">
    <source>
        <dbReference type="EMBL" id="KAK7295635.1"/>
    </source>
</evidence>
<gene>
    <name evidence="2" type="ORF">RJT34_18546</name>
</gene>
<dbReference type="AlphaFoldDB" id="A0AAN9JB03"/>
<evidence type="ECO:0000256" key="1">
    <source>
        <dbReference type="SAM" id="Phobius"/>
    </source>
</evidence>
<sequence>MICNLSVHFSAFVFCLTEPKYMCLISFVTSLCCSVNNIMFGSAIFFLSLLFYVSLVELVWIITINPSEAEASGSQRIKC</sequence>
<comment type="caution">
    <text evidence="2">The sequence shown here is derived from an EMBL/GenBank/DDBJ whole genome shotgun (WGS) entry which is preliminary data.</text>
</comment>
<organism evidence="2 3">
    <name type="scientific">Clitoria ternatea</name>
    <name type="common">Butterfly pea</name>
    <dbReference type="NCBI Taxonomy" id="43366"/>
    <lineage>
        <taxon>Eukaryota</taxon>
        <taxon>Viridiplantae</taxon>
        <taxon>Streptophyta</taxon>
        <taxon>Embryophyta</taxon>
        <taxon>Tracheophyta</taxon>
        <taxon>Spermatophyta</taxon>
        <taxon>Magnoliopsida</taxon>
        <taxon>eudicotyledons</taxon>
        <taxon>Gunneridae</taxon>
        <taxon>Pentapetalae</taxon>
        <taxon>rosids</taxon>
        <taxon>fabids</taxon>
        <taxon>Fabales</taxon>
        <taxon>Fabaceae</taxon>
        <taxon>Papilionoideae</taxon>
        <taxon>50 kb inversion clade</taxon>
        <taxon>NPAAA clade</taxon>
        <taxon>indigoferoid/millettioid clade</taxon>
        <taxon>Phaseoleae</taxon>
        <taxon>Clitoria</taxon>
    </lineage>
</organism>
<proteinExistence type="predicted"/>
<dbReference type="Proteomes" id="UP001359559">
    <property type="component" value="Unassembled WGS sequence"/>
</dbReference>
<dbReference type="EMBL" id="JAYKXN010000004">
    <property type="protein sequence ID" value="KAK7295635.1"/>
    <property type="molecule type" value="Genomic_DNA"/>
</dbReference>
<keyword evidence="3" id="KW-1185">Reference proteome</keyword>
<keyword evidence="1" id="KW-0472">Membrane</keyword>
<keyword evidence="1" id="KW-1133">Transmembrane helix</keyword>
<evidence type="ECO:0000313" key="3">
    <source>
        <dbReference type="Proteomes" id="UP001359559"/>
    </source>
</evidence>